<keyword evidence="6" id="KW-0418">Kinase</keyword>
<evidence type="ECO:0000256" key="2">
    <source>
        <dbReference type="ARBA" id="ARBA00006234"/>
    </source>
</evidence>
<dbReference type="GO" id="GO:0005524">
    <property type="term" value="F:ATP binding"/>
    <property type="evidence" value="ECO:0007669"/>
    <property type="project" value="UniProtKB-UniRule"/>
</dbReference>
<protein>
    <recommendedName>
        <fullName evidence="16">Calcium-dependent protein kinase</fullName>
    </recommendedName>
</protein>
<evidence type="ECO:0000256" key="9">
    <source>
        <dbReference type="ARBA" id="ARBA00058225"/>
    </source>
</evidence>
<comment type="caution">
    <text evidence="14">The sequence shown here is derived from an EMBL/GenBank/DDBJ whole genome shotgun (WGS) entry which is preliminary data.</text>
</comment>
<dbReference type="SMART" id="SM00054">
    <property type="entry name" value="EFh"/>
    <property type="match status" value="1"/>
</dbReference>
<dbReference type="InterPro" id="IPR050205">
    <property type="entry name" value="CDPK_Ser/Thr_kinases"/>
</dbReference>
<dbReference type="PROSITE" id="PS50011">
    <property type="entry name" value="PROTEIN_KINASE_DOM"/>
    <property type="match status" value="1"/>
</dbReference>
<evidence type="ECO:0000256" key="1">
    <source>
        <dbReference type="ARBA" id="ARBA00005354"/>
    </source>
</evidence>
<evidence type="ECO:0000256" key="4">
    <source>
        <dbReference type="ARBA" id="ARBA00022679"/>
    </source>
</evidence>
<dbReference type="InterPro" id="IPR011992">
    <property type="entry name" value="EF-hand-dom_pair"/>
</dbReference>
<dbReference type="InterPro" id="IPR002048">
    <property type="entry name" value="EF_hand_dom"/>
</dbReference>
<evidence type="ECO:0000259" key="13">
    <source>
        <dbReference type="PROSITE" id="PS50222"/>
    </source>
</evidence>
<evidence type="ECO:0000256" key="11">
    <source>
        <dbReference type="RuleBase" id="RU000304"/>
    </source>
</evidence>
<dbReference type="PROSITE" id="PS00108">
    <property type="entry name" value="PROTEIN_KINASE_ST"/>
    <property type="match status" value="1"/>
</dbReference>
<dbReference type="InterPro" id="IPR008271">
    <property type="entry name" value="Ser/Thr_kinase_AS"/>
</dbReference>
<feature type="binding site" evidence="10">
    <location>
        <position position="58"/>
    </location>
    <ligand>
        <name>ATP</name>
        <dbReference type="ChEBI" id="CHEBI:30616"/>
    </ligand>
</feature>
<dbReference type="PROSITE" id="PS00107">
    <property type="entry name" value="PROTEIN_KINASE_ATP"/>
    <property type="match status" value="1"/>
</dbReference>
<dbReference type="AlphaFoldDB" id="A0A5N6PHJ3"/>
<dbReference type="PANTHER" id="PTHR24349">
    <property type="entry name" value="SERINE/THREONINE-PROTEIN KINASE"/>
    <property type="match status" value="1"/>
</dbReference>
<dbReference type="EMBL" id="SZYD01000004">
    <property type="protein sequence ID" value="KAD6453992.1"/>
    <property type="molecule type" value="Genomic_DNA"/>
</dbReference>
<dbReference type="Pfam" id="PF00069">
    <property type="entry name" value="Pkinase"/>
    <property type="match status" value="1"/>
</dbReference>
<reference evidence="14 15" key="1">
    <citation type="submission" date="2019-05" db="EMBL/GenBank/DDBJ databases">
        <title>Mikania micrantha, genome provides insights into the molecular mechanism of rapid growth.</title>
        <authorList>
            <person name="Liu B."/>
        </authorList>
    </citation>
    <scope>NUCLEOTIDE SEQUENCE [LARGE SCALE GENOMIC DNA]</scope>
    <source>
        <strain evidence="14">NLD-2019</strain>
        <tissue evidence="14">Leaf</tissue>
    </source>
</reference>
<gene>
    <name evidence="14" type="ORF">E3N88_08698</name>
</gene>
<dbReference type="SUPFAM" id="SSF56112">
    <property type="entry name" value="Protein kinase-like (PK-like)"/>
    <property type="match status" value="1"/>
</dbReference>
<feature type="domain" description="Protein kinase" evidence="12">
    <location>
        <begin position="29"/>
        <end position="294"/>
    </location>
</feature>
<sequence length="426" mass="48924">MGGDQRRWRGDRWRVNDEKELERMCHPLRSLGKEIGKGQFGITYIYKEKSTGKKYACKKIPKRKLVTANQKEALKREVKFMNELSGEELFVELKDVYEDNKHVYLVMEHCEGGELYQKMKSNGRYSEKVAAQILSSIMKVVYCLHFMGIMHRDLKPENFVLAKKGASPCSVDYTSLKAIDFGLSAYIDEGKPSQEKVGTAFYVAPEVLKRKPYGLKIDIWSAGVILYILLTGVPPFYGENEMEIFEAVKIAKPDMESHPWPLISENAKTLVKAMLSEDPTTRPTAAAVFNYQWMKDNGVATENPVDTKFLVKMKHIRAMNKFKKLALQKLTEMILEEEFKKTRTMFRNFHTNEQIVLSREELEKSLDRIGEGIGPEEAKEIVEAADADGNGYIDYNEFITAMTNIKQHKEENLRRAFNQFHKGSNG</sequence>
<dbReference type="InterPro" id="IPR011009">
    <property type="entry name" value="Kinase-like_dom_sf"/>
</dbReference>
<dbReference type="InterPro" id="IPR017441">
    <property type="entry name" value="Protein_kinase_ATP_BS"/>
</dbReference>
<dbReference type="GO" id="GO:0004674">
    <property type="term" value="F:protein serine/threonine kinase activity"/>
    <property type="evidence" value="ECO:0007669"/>
    <property type="project" value="UniProtKB-KW"/>
</dbReference>
<feature type="domain" description="EF-hand" evidence="13">
    <location>
        <begin position="373"/>
        <end position="408"/>
    </location>
</feature>
<proteinExistence type="inferred from homology"/>
<dbReference type="OrthoDB" id="40902at2759"/>
<evidence type="ECO:0000256" key="8">
    <source>
        <dbReference type="ARBA" id="ARBA00022840"/>
    </source>
</evidence>
<dbReference type="PROSITE" id="PS50222">
    <property type="entry name" value="EF_HAND_2"/>
    <property type="match status" value="1"/>
</dbReference>
<dbReference type="Gene3D" id="3.30.200.20">
    <property type="entry name" value="Phosphorylase Kinase, domain 1"/>
    <property type="match status" value="1"/>
</dbReference>
<keyword evidence="3 11" id="KW-0723">Serine/threonine-protein kinase</keyword>
<keyword evidence="4" id="KW-0808">Transferase</keyword>
<keyword evidence="5 10" id="KW-0547">Nucleotide-binding</keyword>
<dbReference type="Proteomes" id="UP000326396">
    <property type="component" value="Linkage Group LG12"/>
</dbReference>
<dbReference type="InterPro" id="IPR018247">
    <property type="entry name" value="EF_Hand_1_Ca_BS"/>
</dbReference>
<dbReference type="Pfam" id="PF13499">
    <property type="entry name" value="EF-hand_7"/>
    <property type="match status" value="1"/>
</dbReference>
<name>A0A5N6PHJ3_9ASTR</name>
<comment type="similarity">
    <text evidence="1">Belongs to the protein kinase superfamily. CAMK Ser/Thr protein kinase family. CaMK subfamily.</text>
</comment>
<evidence type="ECO:0000256" key="5">
    <source>
        <dbReference type="ARBA" id="ARBA00022741"/>
    </source>
</evidence>
<evidence type="ECO:0000256" key="3">
    <source>
        <dbReference type="ARBA" id="ARBA00022527"/>
    </source>
</evidence>
<dbReference type="FunFam" id="3.30.200.20:FF:000042">
    <property type="entry name" value="Aurora kinase A"/>
    <property type="match status" value="1"/>
</dbReference>
<dbReference type="SUPFAM" id="SSF47473">
    <property type="entry name" value="EF-hand"/>
    <property type="match status" value="1"/>
</dbReference>
<keyword evidence="7" id="KW-0106">Calcium</keyword>
<keyword evidence="8 10" id="KW-0067">ATP-binding</keyword>
<evidence type="ECO:0000256" key="7">
    <source>
        <dbReference type="ARBA" id="ARBA00022837"/>
    </source>
</evidence>
<dbReference type="FunFam" id="1.10.510.10:FF:000571">
    <property type="entry name" value="Maternal embryonic leucine zipper kinase"/>
    <property type="match status" value="1"/>
</dbReference>
<dbReference type="CDD" id="cd05117">
    <property type="entry name" value="STKc_CAMK"/>
    <property type="match status" value="1"/>
</dbReference>
<evidence type="ECO:0000313" key="15">
    <source>
        <dbReference type="Proteomes" id="UP000326396"/>
    </source>
</evidence>
<dbReference type="GO" id="GO:0005509">
    <property type="term" value="F:calcium ion binding"/>
    <property type="evidence" value="ECO:0007669"/>
    <property type="project" value="InterPro"/>
</dbReference>
<evidence type="ECO:0000313" key="14">
    <source>
        <dbReference type="EMBL" id="KAD6453992.1"/>
    </source>
</evidence>
<evidence type="ECO:0000256" key="10">
    <source>
        <dbReference type="PROSITE-ProRule" id="PRU10141"/>
    </source>
</evidence>
<comment type="function">
    <text evidence="9">CIPK serine-threonine protein kinases interact with CBL proteins. Binding of a CBL protein to the regulatory NAF domain of CIPK protein lead to the activation of the kinase in a calcium-dependent manner.</text>
</comment>
<dbReference type="SMART" id="SM00220">
    <property type="entry name" value="S_TKc"/>
    <property type="match status" value="1"/>
</dbReference>
<dbReference type="InterPro" id="IPR000719">
    <property type="entry name" value="Prot_kinase_dom"/>
</dbReference>
<evidence type="ECO:0000259" key="12">
    <source>
        <dbReference type="PROSITE" id="PS50011"/>
    </source>
</evidence>
<comment type="similarity">
    <text evidence="2">Belongs to the protein kinase superfamily. CAMK Ser/Thr protein kinase family. SNF1 subfamily.</text>
</comment>
<dbReference type="Gene3D" id="1.10.238.10">
    <property type="entry name" value="EF-hand"/>
    <property type="match status" value="2"/>
</dbReference>
<dbReference type="CDD" id="cd00051">
    <property type="entry name" value="EFh"/>
    <property type="match status" value="1"/>
</dbReference>
<dbReference type="Gene3D" id="1.10.510.10">
    <property type="entry name" value="Transferase(Phosphotransferase) domain 1"/>
    <property type="match status" value="1"/>
</dbReference>
<keyword evidence="15" id="KW-1185">Reference proteome</keyword>
<evidence type="ECO:0000256" key="6">
    <source>
        <dbReference type="ARBA" id="ARBA00022777"/>
    </source>
</evidence>
<dbReference type="PROSITE" id="PS00018">
    <property type="entry name" value="EF_HAND_1"/>
    <property type="match status" value="1"/>
</dbReference>
<evidence type="ECO:0008006" key="16">
    <source>
        <dbReference type="Google" id="ProtNLM"/>
    </source>
</evidence>
<accession>A0A5N6PHJ3</accession>
<organism evidence="14 15">
    <name type="scientific">Mikania micrantha</name>
    <name type="common">bitter vine</name>
    <dbReference type="NCBI Taxonomy" id="192012"/>
    <lineage>
        <taxon>Eukaryota</taxon>
        <taxon>Viridiplantae</taxon>
        <taxon>Streptophyta</taxon>
        <taxon>Embryophyta</taxon>
        <taxon>Tracheophyta</taxon>
        <taxon>Spermatophyta</taxon>
        <taxon>Magnoliopsida</taxon>
        <taxon>eudicotyledons</taxon>
        <taxon>Gunneridae</taxon>
        <taxon>Pentapetalae</taxon>
        <taxon>asterids</taxon>
        <taxon>campanulids</taxon>
        <taxon>Asterales</taxon>
        <taxon>Asteraceae</taxon>
        <taxon>Asteroideae</taxon>
        <taxon>Heliantheae alliance</taxon>
        <taxon>Eupatorieae</taxon>
        <taxon>Mikania</taxon>
    </lineage>
</organism>